<dbReference type="Gene3D" id="1.25.40.10">
    <property type="entry name" value="Tetratricopeptide repeat domain"/>
    <property type="match status" value="2"/>
</dbReference>
<keyword evidence="2" id="KW-0175">Coiled coil</keyword>
<organism evidence="4 5">
    <name type="scientific">Mucilaginibacter agri</name>
    <dbReference type="NCBI Taxonomy" id="2695265"/>
    <lineage>
        <taxon>Bacteria</taxon>
        <taxon>Pseudomonadati</taxon>
        <taxon>Bacteroidota</taxon>
        <taxon>Sphingobacteriia</taxon>
        <taxon>Sphingobacteriales</taxon>
        <taxon>Sphingobacteriaceae</taxon>
        <taxon>Mucilaginibacter</taxon>
    </lineage>
</organism>
<dbReference type="InterPro" id="IPR019734">
    <property type="entry name" value="TPR_rpt"/>
</dbReference>
<proteinExistence type="predicted"/>
<dbReference type="AlphaFoldDB" id="A0A965ZHS1"/>
<feature type="repeat" description="TPR" evidence="1">
    <location>
        <begin position="111"/>
        <end position="143"/>
    </location>
</feature>
<dbReference type="Proteomes" id="UP000638732">
    <property type="component" value="Unassembled WGS sequence"/>
</dbReference>
<dbReference type="InterPro" id="IPR011990">
    <property type="entry name" value="TPR-like_helical_dom_sf"/>
</dbReference>
<feature type="coiled-coil region" evidence="2">
    <location>
        <begin position="366"/>
        <end position="400"/>
    </location>
</feature>
<keyword evidence="1" id="KW-0802">TPR repeat</keyword>
<dbReference type="SMART" id="SM00028">
    <property type="entry name" value="TPR"/>
    <property type="match status" value="4"/>
</dbReference>
<dbReference type="GO" id="GO:0000155">
    <property type="term" value="F:phosphorelay sensor kinase activity"/>
    <property type="evidence" value="ECO:0007669"/>
    <property type="project" value="InterPro"/>
</dbReference>
<protein>
    <submittedName>
        <fullName evidence="4">Tetratricopeptide repeat protein</fullName>
    </submittedName>
</protein>
<dbReference type="PROSITE" id="PS50293">
    <property type="entry name" value="TPR_REGION"/>
    <property type="match status" value="1"/>
</dbReference>
<reference evidence="4" key="1">
    <citation type="submission" date="2020-01" db="EMBL/GenBank/DDBJ databases">
        <authorList>
            <person name="Seo Y.L."/>
        </authorList>
    </citation>
    <scope>NUCLEOTIDE SEQUENCE</scope>
    <source>
        <strain evidence="4">R11</strain>
    </source>
</reference>
<evidence type="ECO:0000256" key="1">
    <source>
        <dbReference type="PROSITE-ProRule" id="PRU00339"/>
    </source>
</evidence>
<dbReference type="EMBL" id="WWEO01000042">
    <property type="protein sequence ID" value="NCD69891.1"/>
    <property type="molecule type" value="Genomic_DNA"/>
</dbReference>
<dbReference type="PANTHER" id="PTHR10098:SF108">
    <property type="entry name" value="TETRATRICOPEPTIDE REPEAT PROTEIN 28"/>
    <property type="match status" value="1"/>
</dbReference>
<name>A0A965ZHS1_9SPHI</name>
<dbReference type="SUPFAM" id="SSF47384">
    <property type="entry name" value="Homodimeric domain of signal transducing histidine kinase"/>
    <property type="match status" value="1"/>
</dbReference>
<dbReference type="PROSITE" id="PS50005">
    <property type="entry name" value="TPR"/>
    <property type="match status" value="2"/>
</dbReference>
<reference evidence="4" key="2">
    <citation type="submission" date="2020-10" db="EMBL/GenBank/DDBJ databases">
        <title>Mucilaginibacter sp. nov., isolated from soil.</title>
        <authorList>
            <person name="Jeon C.O."/>
        </authorList>
    </citation>
    <scope>NUCLEOTIDE SEQUENCE</scope>
    <source>
        <strain evidence="4">R11</strain>
    </source>
</reference>
<dbReference type="Pfam" id="PF13424">
    <property type="entry name" value="TPR_12"/>
    <property type="match status" value="2"/>
</dbReference>
<dbReference type="PANTHER" id="PTHR10098">
    <property type="entry name" value="RAPSYN-RELATED"/>
    <property type="match status" value="1"/>
</dbReference>
<keyword evidence="5" id="KW-1185">Reference proteome</keyword>
<feature type="coiled-coil region" evidence="2">
    <location>
        <begin position="44"/>
        <end position="104"/>
    </location>
</feature>
<accession>A0A965ZHS1</accession>
<feature type="transmembrane region" description="Helical" evidence="3">
    <location>
        <begin position="341"/>
        <end position="363"/>
    </location>
</feature>
<keyword evidence="3" id="KW-0472">Membrane</keyword>
<evidence type="ECO:0000256" key="2">
    <source>
        <dbReference type="SAM" id="Coils"/>
    </source>
</evidence>
<comment type="caution">
    <text evidence="4">The sequence shown here is derived from an EMBL/GenBank/DDBJ whole genome shotgun (WGS) entry which is preliminary data.</text>
</comment>
<gene>
    <name evidence="4" type="ORF">GSY63_11035</name>
</gene>
<keyword evidence="3" id="KW-0812">Transmembrane</keyword>
<dbReference type="SUPFAM" id="SSF48452">
    <property type="entry name" value="TPR-like"/>
    <property type="match status" value="2"/>
</dbReference>
<evidence type="ECO:0000313" key="4">
    <source>
        <dbReference type="EMBL" id="NCD69891.1"/>
    </source>
</evidence>
<dbReference type="RefSeq" id="WP_166585866.1">
    <property type="nucleotide sequence ID" value="NZ_WWEO01000042.1"/>
</dbReference>
<dbReference type="InterPro" id="IPR036097">
    <property type="entry name" value="HisK_dim/P_sf"/>
</dbReference>
<feature type="repeat" description="TPR" evidence="1">
    <location>
        <begin position="150"/>
        <end position="183"/>
    </location>
</feature>
<dbReference type="Gene3D" id="1.10.287.130">
    <property type="match status" value="1"/>
</dbReference>
<keyword evidence="3" id="KW-1133">Transmembrane helix</keyword>
<sequence length="477" mass="55184">MKKVTVILLLIFISVNVYGNLFSDVAPDTAIVNKLNSDGYKIRRSDAEQTIASAQKALKLAKKISYAYGIAESYRIMGVGYDYNNELEKAIESYLNALSAFQIAKSTIGEAKVYNNIGNLYRDNDYDKALEYFRKSLKIATDLTDEDLIASIYLNIGNVYTRQGDYYEALKYYNKSNDLFIKLNNTEYRITCMQDMGVAYFNLNQYDKAEQLLLAANTEAKKYNRLQQIASIDLTLSSIYIAKKDFPQAEKFVDEGIAYSEMVKSKRMLSDFKYTSYQLEVKRKNFEKALHYLQEIYKKDSTDFQNYVSARIALLQVKHRQEEKEKENALTILKQKSDRNFFWGITVVAFLLLIVIVLLIGNIRRKAESNKRLTELNDEVSKQKDNLDRVNHHLEEIIDERTKDLQIKNKKLSEYSSYLSHQIRGPIATLKGLINLEKEGLVNKEECFNMMDKCVSEIDNKIMDMSDMLHDPERTGM</sequence>
<evidence type="ECO:0000256" key="3">
    <source>
        <dbReference type="SAM" id="Phobius"/>
    </source>
</evidence>
<evidence type="ECO:0000313" key="5">
    <source>
        <dbReference type="Proteomes" id="UP000638732"/>
    </source>
</evidence>